<protein>
    <submittedName>
        <fullName evidence="1">Uncharacterized protein</fullName>
    </submittedName>
</protein>
<comment type="caution">
    <text evidence="1">The sequence shown here is derived from an EMBL/GenBank/DDBJ whole genome shotgun (WGS) entry which is preliminary data.</text>
</comment>
<evidence type="ECO:0000313" key="1">
    <source>
        <dbReference type="EMBL" id="GAG24000.1"/>
    </source>
</evidence>
<dbReference type="EMBL" id="BARS01039879">
    <property type="protein sequence ID" value="GAG24000.1"/>
    <property type="molecule type" value="Genomic_DNA"/>
</dbReference>
<feature type="non-terminal residue" evidence="1">
    <location>
        <position position="143"/>
    </location>
</feature>
<reference evidence="1" key="1">
    <citation type="journal article" date="2014" name="Front. Microbiol.">
        <title>High frequency of phylogenetically diverse reductive dehalogenase-homologous genes in deep subseafloor sedimentary metagenomes.</title>
        <authorList>
            <person name="Kawai M."/>
            <person name="Futagami T."/>
            <person name="Toyoda A."/>
            <person name="Takaki Y."/>
            <person name="Nishi S."/>
            <person name="Hori S."/>
            <person name="Arai W."/>
            <person name="Tsubouchi T."/>
            <person name="Morono Y."/>
            <person name="Uchiyama I."/>
            <person name="Ito T."/>
            <person name="Fujiyama A."/>
            <person name="Inagaki F."/>
            <person name="Takami H."/>
        </authorList>
    </citation>
    <scope>NUCLEOTIDE SEQUENCE</scope>
    <source>
        <strain evidence="1">Expedition CK06-06</strain>
    </source>
</reference>
<sequence>MKRLIISMSVLFLLASLSLAPTFAGIDQISDLLSVQKELISTESEESGTPKTDYVAELNKIGIAGRPESDNAAPYYQKAVELYVKEPEGLKVSPSSWPKELPAQEHALLKKWVQDNSGALEQLQLGSRKTYCWFQHTKGEFRP</sequence>
<name>X0W0H3_9ZZZZ</name>
<proteinExistence type="predicted"/>
<dbReference type="AlphaFoldDB" id="X0W0H3"/>
<gene>
    <name evidence="1" type="ORF">S01H1_60866</name>
</gene>
<accession>X0W0H3</accession>
<organism evidence="1">
    <name type="scientific">marine sediment metagenome</name>
    <dbReference type="NCBI Taxonomy" id="412755"/>
    <lineage>
        <taxon>unclassified sequences</taxon>
        <taxon>metagenomes</taxon>
        <taxon>ecological metagenomes</taxon>
    </lineage>
</organism>